<evidence type="ECO:0000313" key="2">
    <source>
        <dbReference type="Proteomes" id="UP000565628"/>
    </source>
</evidence>
<dbReference type="EMBL" id="JAASWV010000023">
    <property type="protein sequence ID" value="MBC2312084.1"/>
    <property type="molecule type" value="Genomic_DNA"/>
</dbReference>
<protein>
    <submittedName>
        <fullName evidence="1">Uncharacterized protein</fullName>
    </submittedName>
</protein>
<dbReference type="AlphaFoldDB" id="A0A7X0ZXR0"/>
<accession>A0A7X0ZXR0</accession>
<sequence>MKTAQILEVIKKPLPARAFQWKGVSAENKKELLHFLEETGCPDIDIFSLTEKELSIHTLEGKMQVQNGAYIICGNANEYWAVREDIFLNTYTVIDGPNSATAVMKKYLAITNTIDDEEGWLLIDAFSLEEARHIAKADSKTEDLLAINEVSVNDESGVSHSFVINE</sequence>
<name>A0A7X0ZXR0_9LIST</name>
<dbReference type="Proteomes" id="UP000565628">
    <property type="component" value="Unassembled WGS sequence"/>
</dbReference>
<evidence type="ECO:0000313" key="1">
    <source>
        <dbReference type="EMBL" id="MBC2312084.1"/>
    </source>
</evidence>
<comment type="caution">
    <text evidence="1">The sequence shown here is derived from an EMBL/GenBank/DDBJ whole genome shotgun (WGS) entry which is preliminary data.</text>
</comment>
<organism evidence="1 2">
    <name type="scientific">Listeria booriae</name>
    <dbReference type="NCBI Taxonomy" id="1552123"/>
    <lineage>
        <taxon>Bacteria</taxon>
        <taxon>Bacillati</taxon>
        <taxon>Bacillota</taxon>
        <taxon>Bacilli</taxon>
        <taxon>Bacillales</taxon>
        <taxon>Listeriaceae</taxon>
        <taxon>Listeria</taxon>
    </lineage>
</organism>
<proteinExistence type="predicted"/>
<dbReference type="RefSeq" id="WP_185642322.1">
    <property type="nucleotide sequence ID" value="NZ_JAARUF010000013.1"/>
</dbReference>
<reference evidence="1 2" key="1">
    <citation type="submission" date="2020-03" db="EMBL/GenBank/DDBJ databases">
        <title>Soil Listeria distribution.</title>
        <authorList>
            <person name="Liao J."/>
            <person name="Wiedmann M."/>
        </authorList>
    </citation>
    <scope>NUCLEOTIDE SEQUENCE [LARGE SCALE GENOMIC DNA]</scope>
    <source>
        <strain evidence="1 2">FSL L7-0039</strain>
    </source>
</reference>
<gene>
    <name evidence="1" type="ORF">HCJ81_14415</name>
</gene>